<proteinExistence type="predicted"/>
<comment type="caution">
    <text evidence="2">The sequence shown here is derived from an EMBL/GenBank/DDBJ whole genome shotgun (WGS) entry which is preliminary data.</text>
</comment>
<reference evidence="2 3" key="1">
    <citation type="submission" date="2017-12" db="EMBL/GenBank/DDBJ databases">
        <title>Comparative genomics of Botrytis spp.</title>
        <authorList>
            <person name="Valero-Jimenez C.A."/>
            <person name="Tapia P."/>
            <person name="Veloso J."/>
            <person name="Silva-Moreno E."/>
            <person name="Staats M."/>
            <person name="Valdes J.H."/>
            <person name="Van Kan J.A.L."/>
        </authorList>
    </citation>
    <scope>NUCLEOTIDE SEQUENCE [LARGE SCALE GENOMIC DNA]</scope>
    <source>
        <strain evidence="2 3">MUCL2120</strain>
    </source>
</reference>
<feature type="compositionally biased region" description="Polar residues" evidence="1">
    <location>
        <begin position="132"/>
        <end position="145"/>
    </location>
</feature>
<dbReference type="Proteomes" id="UP000297452">
    <property type="component" value="Unassembled WGS sequence"/>
</dbReference>
<feature type="compositionally biased region" description="Low complexity" evidence="1">
    <location>
        <begin position="146"/>
        <end position="161"/>
    </location>
</feature>
<protein>
    <submittedName>
        <fullName evidence="2">Uncharacterized protein</fullName>
    </submittedName>
</protein>
<organism evidence="2 3">
    <name type="scientific">Botryotinia narcissicola</name>
    <dbReference type="NCBI Taxonomy" id="278944"/>
    <lineage>
        <taxon>Eukaryota</taxon>
        <taxon>Fungi</taxon>
        <taxon>Dikarya</taxon>
        <taxon>Ascomycota</taxon>
        <taxon>Pezizomycotina</taxon>
        <taxon>Leotiomycetes</taxon>
        <taxon>Helotiales</taxon>
        <taxon>Sclerotiniaceae</taxon>
        <taxon>Botryotinia</taxon>
    </lineage>
</organism>
<accession>A0A4Z1HS98</accession>
<feature type="region of interest" description="Disordered" evidence="1">
    <location>
        <begin position="1"/>
        <end position="100"/>
    </location>
</feature>
<dbReference type="AlphaFoldDB" id="A0A4Z1HS98"/>
<keyword evidence="3" id="KW-1185">Reference proteome</keyword>
<evidence type="ECO:0000256" key="1">
    <source>
        <dbReference type="SAM" id="MobiDB-lite"/>
    </source>
</evidence>
<name>A0A4Z1HS98_9HELO</name>
<gene>
    <name evidence="2" type="ORF">BOTNAR_0345g00090</name>
</gene>
<sequence>MSNLSYQPTKQMSYKIPQASLPAGPPPSKSAASYRQPSNSYQDCPQKPPATYIPTGSRFSKAESQTLHRDRTARSPTTHPKSGSTHPSVPKSARPVRQGLDITAAEAVAAQIRRENAARAQELNRIVPGNAGQEQQPALQPRQTQSSSRSCVNKSSCCPFF</sequence>
<dbReference type="OrthoDB" id="3558309at2759"/>
<feature type="region of interest" description="Disordered" evidence="1">
    <location>
        <begin position="121"/>
        <end position="161"/>
    </location>
</feature>
<evidence type="ECO:0000313" key="3">
    <source>
        <dbReference type="Proteomes" id="UP000297452"/>
    </source>
</evidence>
<feature type="compositionally biased region" description="Polar residues" evidence="1">
    <location>
        <begin position="1"/>
        <end position="12"/>
    </location>
</feature>
<dbReference type="EMBL" id="PQXJ01000345">
    <property type="protein sequence ID" value="TGO51761.1"/>
    <property type="molecule type" value="Genomic_DNA"/>
</dbReference>
<feature type="compositionally biased region" description="Polar residues" evidence="1">
    <location>
        <begin position="74"/>
        <end position="87"/>
    </location>
</feature>
<evidence type="ECO:0000313" key="2">
    <source>
        <dbReference type="EMBL" id="TGO51761.1"/>
    </source>
</evidence>